<dbReference type="InterPro" id="IPR039425">
    <property type="entry name" value="RNA_pol_sigma-70-like"/>
</dbReference>
<dbReference type="Gene3D" id="1.10.10.10">
    <property type="entry name" value="Winged helix-like DNA-binding domain superfamily/Winged helix DNA-binding domain"/>
    <property type="match status" value="1"/>
</dbReference>
<evidence type="ECO:0000256" key="2">
    <source>
        <dbReference type="ARBA" id="ARBA00023015"/>
    </source>
</evidence>
<comment type="similarity">
    <text evidence="1">Belongs to the sigma-70 factor family. ECF subfamily.</text>
</comment>
<feature type="domain" description="RNA polymerase sigma factor 70 region 4 type 2" evidence="6">
    <location>
        <begin position="119"/>
        <end position="171"/>
    </location>
</feature>
<comment type="caution">
    <text evidence="7">The sequence shown here is derived from an EMBL/GenBank/DDBJ whole genome shotgun (WGS) entry which is preliminary data.</text>
</comment>
<dbReference type="Pfam" id="PF04542">
    <property type="entry name" value="Sigma70_r2"/>
    <property type="match status" value="1"/>
</dbReference>
<dbReference type="PANTHER" id="PTHR43133:SF46">
    <property type="entry name" value="RNA POLYMERASE SIGMA-70 FACTOR ECF SUBFAMILY"/>
    <property type="match status" value="1"/>
</dbReference>
<evidence type="ECO:0000313" key="7">
    <source>
        <dbReference type="EMBL" id="MBD1395684.1"/>
    </source>
</evidence>
<gene>
    <name evidence="7" type="ORF">H9Q13_00770</name>
</gene>
<sequence>MDELAVWESFKAGSEEGFSLLYGHFAPVMLRYGNRMCPDRELVRDCMQQVFFTLWKSREALGSPVSVRNYLFKCLRNEIVRKANHTSQHDSLPENYHFEQEDSYEQVLIQVQTAELTKQRIAELLTRLPARQREVIFLKYYANLKYDEISAIMDIEQESVYKITYKAIAKLQQFLTHTPLLLLSLFVF</sequence>
<evidence type="ECO:0000256" key="4">
    <source>
        <dbReference type="ARBA" id="ARBA00023163"/>
    </source>
</evidence>
<accession>A0ABR7XBK2</accession>
<dbReference type="EMBL" id="JACXAJ010000001">
    <property type="protein sequence ID" value="MBD1395684.1"/>
    <property type="molecule type" value="Genomic_DNA"/>
</dbReference>
<protein>
    <submittedName>
        <fullName evidence="7">Sigma-70 family RNA polymerase sigma factor</fullName>
    </submittedName>
</protein>
<dbReference type="InterPro" id="IPR013325">
    <property type="entry name" value="RNA_pol_sigma_r2"/>
</dbReference>
<evidence type="ECO:0000256" key="3">
    <source>
        <dbReference type="ARBA" id="ARBA00023082"/>
    </source>
</evidence>
<evidence type="ECO:0000259" key="5">
    <source>
        <dbReference type="Pfam" id="PF04542"/>
    </source>
</evidence>
<keyword evidence="3" id="KW-0731">Sigma factor</keyword>
<evidence type="ECO:0000259" key="6">
    <source>
        <dbReference type="Pfam" id="PF08281"/>
    </source>
</evidence>
<reference evidence="7 8" key="1">
    <citation type="submission" date="2020-09" db="EMBL/GenBank/DDBJ databases">
        <title>Genome sequencing and assembly of Pontibacter sp.</title>
        <authorList>
            <person name="Chhetri G."/>
        </authorList>
    </citation>
    <scope>NUCLEOTIDE SEQUENCE [LARGE SCALE GENOMIC DNA]</scope>
    <source>
        <strain evidence="7 8">JH31</strain>
    </source>
</reference>
<dbReference type="PANTHER" id="PTHR43133">
    <property type="entry name" value="RNA POLYMERASE ECF-TYPE SIGMA FACTO"/>
    <property type="match status" value="1"/>
</dbReference>
<name>A0ABR7XBK2_9BACT</name>
<dbReference type="Gene3D" id="1.10.1740.10">
    <property type="match status" value="1"/>
</dbReference>
<dbReference type="InterPro" id="IPR036388">
    <property type="entry name" value="WH-like_DNA-bd_sf"/>
</dbReference>
<dbReference type="InterPro" id="IPR013249">
    <property type="entry name" value="RNA_pol_sigma70_r4_t2"/>
</dbReference>
<proteinExistence type="inferred from homology"/>
<evidence type="ECO:0000313" key="8">
    <source>
        <dbReference type="Proteomes" id="UP000625551"/>
    </source>
</evidence>
<dbReference type="NCBIfam" id="TIGR02937">
    <property type="entry name" value="sigma70-ECF"/>
    <property type="match status" value="1"/>
</dbReference>
<dbReference type="Proteomes" id="UP000625551">
    <property type="component" value="Unassembled WGS sequence"/>
</dbReference>
<keyword evidence="8" id="KW-1185">Reference proteome</keyword>
<dbReference type="InterPro" id="IPR007627">
    <property type="entry name" value="RNA_pol_sigma70_r2"/>
</dbReference>
<organism evidence="7 8">
    <name type="scientific">Pontibacter aquaedesilientis</name>
    <dbReference type="NCBI Taxonomy" id="2766980"/>
    <lineage>
        <taxon>Bacteria</taxon>
        <taxon>Pseudomonadati</taxon>
        <taxon>Bacteroidota</taxon>
        <taxon>Cytophagia</taxon>
        <taxon>Cytophagales</taxon>
        <taxon>Hymenobacteraceae</taxon>
        <taxon>Pontibacter</taxon>
    </lineage>
</organism>
<keyword evidence="2" id="KW-0805">Transcription regulation</keyword>
<keyword evidence="4" id="KW-0804">Transcription</keyword>
<dbReference type="SUPFAM" id="SSF88946">
    <property type="entry name" value="Sigma2 domain of RNA polymerase sigma factors"/>
    <property type="match status" value="1"/>
</dbReference>
<dbReference type="RefSeq" id="WP_224743987.1">
    <property type="nucleotide sequence ID" value="NZ_JACXAJ010000001.1"/>
</dbReference>
<dbReference type="Pfam" id="PF08281">
    <property type="entry name" value="Sigma70_r4_2"/>
    <property type="match status" value="1"/>
</dbReference>
<dbReference type="CDD" id="cd06171">
    <property type="entry name" value="Sigma70_r4"/>
    <property type="match status" value="1"/>
</dbReference>
<dbReference type="SUPFAM" id="SSF88659">
    <property type="entry name" value="Sigma3 and sigma4 domains of RNA polymerase sigma factors"/>
    <property type="match status" value="1"/>
</dbReference>
<feature type="domain" description="RNA polymerase sigma-70 region 2" evidence="5">
    <location>
        <begin position="21"/>
        <end position="81"/>
    </location>
</feature>
<evidence type="ECO:0000256" key="1">
    <source>
        <dbReference type="ARBA" id="ARBA00010641"/>
    </source>
</evidence>
<dbReference type="InterPro" id="IPR013324">
    <property type="entry name" value="RNA_pol_sigma_r3/r4-like"/>
</dbReference>
<dbReference type="InterPro" id="IPR014284">
    <property type="entry name" value="RNA_pol_sigma-70_dom"/>
</dbReference>